<keyword evidence="2" id="KW-1185">Reference proteome</keyword>
<dbReference type="EMBL" id="JBHTON010000007">
    <property type="protein sequence ID" value="MFD1484348.1"/>
    <property type="molecule type" value="Genomic_DNA"/>
</dbReference>
<dbReference type="Proteomes" id="UP001597252">
    <property type="component" value="Unassembled WGS sequence"/>
</dbReference>
<reference evidence="2" key="1">
    <citation type="journal article" date="2019" name="Int. J. Syst. Evol. Microbiol.">
        <title>The Global Catalogue of Microorganisms (GCM) 10K type strain sequencing project: providing services to taxonomists for standard genome sequencing and annotation.</title>
        <authorList>
            <consortium name="The Broad Institute Genomics Platform"/>
            <consortium name="The Broad Institute Genome Sequencing Center for Infectious Disease"/>
            <person name="Wu L."/>
            <person name="Ma J."/>
        </authorList>
    </citation>
    <scope>NUCLEOTIDE SEQUENCE [LARGE SCALE GENOMIC DNA]</scope>
    <source>
        <strain evidence="2">CCM 8903</strain>
    </source>
</reference>
<organism evidence="1 2">
    <name type="scientific">Lacticaseibacillus baoqingensis</name>
    <dbReference type="NCBI Taxonomy" id="2486013"/>
    <lineage>
        <taxon>Bacteria</taxon>
        <taxon>Bacillati</taxon>
        <taxon>Bacillota</taxon>
        <taxon>Bacilli</taxon>
        <taxon>Lactobacillales</taxon>
        <taxon>Lactobacillaceae</taxon>
        <taxon>Lacticaseibacillus</taxon>
    </lineage>
</organism>
<comment type="caution">
    <text evidence="1">The sequence shown here is derived from an EMBL/GenBank/DDBJ whole genome shotgun (WGS) entry which is preliminary data.</text>
</comment>
<evidence type="ECO:0000313" key="2">
    <source>
        <dbReference type="Proteomes" id="UP001597252"/>
    </source>
</evidence>
<dbReference type="RefSeq" id="WP_125750559.1">
    <property type="nucleotide sequence ID" value="NZ_JBHTON010000007.1"/>
</dbReference>
<gene>
    <name evidence="1" type="ORF">ACFQ5J_03765</name>
</gene>
<name>A0ABW4E5F4_9LACO</name>
<protein>
    <submittedName>
        <fullName evidence="1">Uncharacterized protein</fullName>
    </submittedName>
</protein>
<evidence type="ECO:0000313" key="1">
    <source>
        <dbReference type="EMBL" id="MFD1484348.1"/>
    </source>
</evidence>
<proteinExistence type="predicted"/>
<accession>A0ABW4E5F4</accession>
<sequence>MEYKAPKLQSVKDNLIASYQQFFGLETPALTMPATQIKLFTQQSLTRHYRVALFFQNEPAPTVGTFIRQLDPQRFLLKAYQSNVYRVVDYAQISFIQRV</sequence>